<dbReference type="EMBL" id="FUZZ01000005">
    <property type="protein sequence ID" value="SKD09451.1"/>
    <property type="molecule type" value="Genomic_DNA"/>
</dbReference>
<keyword evidence="2" id="KW-0808">Transferase</keyword>
<dbReference type="SUPFAM" id="SSF55729">
    <property type="entry name" value="Acyl-CoA N-acyltransferases (Nat)"/>
    <property type="match status" value="1"/>
</dbReference>
<reference evidence="2 3" key="1">
    <citation type="submission" date="2017-02" db="EMBL/GenBank/DDBJ databases">
        <authorList>
            <person name="Peterson S.W."/>
        </authorList>
    </citation>
    <scope>NUCLEOTIDE SEQUENCE [LARGE SCALE GENOMIC DNA]</scope>
    <source>
        <strain evidence="2 3">DSM 18108</strain>
    </source>
</reference>
<dbReference type="InterPro" id="IPR016181">
    <property type="entry name" value="Acyl_CoA_acyltransferase"/>
</dbReference>
<dbReference type="Gene3D" id="3.40.630.30">
    <property type="match status" value="1"/>
</dbReference>
<gene>
    <name evidence="2" type="ORF">SAMN05660461_5340</name>
</gene>
<evidence type="ECO:0000259" key="1">
    <source>
        <dbReference type="PROSITE" id="PS51186"/>
    </source>
</evidence>
<dbReference type="AlphaFoldDB" id="A0A1T5P9Q7"/>
<dbReference type="RefSeq" id="WP_079472616.1">
    <property type="nucleotide sequence ID" value="NZ_FUZZ01000005.1"/>
</dbReference>
<protein>
    <submittedName>
        <fullName evidence="2">Acetyltransferase (GNAT) family protein</fullName>
    </submittedName>
</protein>
<accession>A0A1T5P9Q7</accession>
<sequence length="217" mass="24031">MTNHPVNPYMVETWLKGWSAARGLPAPDRENGVLFVNVGWPQQAMRYVFPSPTDQLKYLAETIVDPWVFLKVCAKPEIVTGLLPPRWVIQAPAFMMTCNAPMTSPGTALPKGYILDINKEATVPIVRIFTPEHAEAAVGRVVFVDGFAIYDRIETHPDHRRKGLGSVVMKTLETLGTARGIKKGILVATIEGKALYEKLGWEVYSPYTTAVIPGIIE</sequence>
<dbReference type="InterPro" id="IPR000182">
    <property type="entry name" value="GNAT_dom"/>
</dbReference>
<dbReference type="PROSITE" id="PS51186">
    <property type="entry name" value="GNAT"/>
    <property type="match status" value="1"/>
</dbReference>
<name>A0A1T5P9Q7_9BACT</name>
<organism evidence="2 3">
    <name type="scientific">Chitinophaga ginsengisegetis</name>
    <dbReference type="NCBI Taxonomy" id="393003"/>
    <lineage>
        <taxon>Bacteria</taxon>
        <taxon>Pseudomonadati</taxon>
        <taxon>Bacteroidota</taxon>
        <taxon>Chitinophagia</taxon>
        <taxon>Chitinophagales</taxon>
        <taxon>Chitinophagaceae</taxon>
        <taxon>Chitinophaga</taxon>
    </lineage>
</organism>
<evidence type="ECO:0000313" key="2">
    <source>
        <dbReference type="EMBL" id="SKD09451.1"/>
    </source>
</evidence>
<evidence type="ECO:0000313" key="3">
    <source>
        <dbReference type="Proteomes" id="UP000190166"/>
    </source>
</evidence>
<dbReference type="Proteomes" id="UP000190166">
    <property type="component" value="Unassembled WGS sequence"/>
</dbReference>
<dbReference type="GO" id="GO:0016747">
    <property type="term" value="F:acyltransferase activity, transferring groups other than amino-acyl groups"/>
    <property type="evidence" value="ECO:0007669"/>
    <property type="project" value="InterPro"/>
</dbReference>
<keyword evidence="3" id="KW-1185">Reference proteome</keyword>
<dbReference type="CDD" id="cd04301">
    <property type="entry name" value="NAT_SF"/>
    <property type="match status" value="1"/>
</dbReference>
<dbReference type="Pfam" id="PF13508">
    <property type="entry name" value="Acetyltransf_7"/>
    <property type="match status" value="1"/>
</dbReference>
<feature type="domain" description="N-acetyltransferase" evidence="1">
    <location>
        <begin position="78"/>
        <end position="217"/>
    </location>
</feature>
<proteinExistence type="predicted"/>
<dbReference type="STRING" id="393003.SAMN05660461_5340"/>